<keyword evidence="3" id="KW-0489">Methyltransferase</keyword>
<organism evidence="3 4">
    <name type="scientific">Desulfobotulus mexicanus</name>
    <dbReference type="NCBI Taxonomy" id="2586642"/>
    <lineage>
        <taxon>Bacteria</taxon>
        <taxon>Pseudomonadati</taxon>
        <taxon>Thermodesulfobacteriota</taxon>
        <taxon>Desulfobacteria</taxon>
        <taxon>Desulfobacterales</taxon>
        <taxon>Desulfobacteraceae</taxon>
        <taxon>Desulfobotulus</taxon>
    </lineage>
</organism>
<evidence type="ECO:0000313" key="4">
    <source>
        <dbReference type="Proteomes" id="UP000321899"/>
    </source>
</evidence>
<dbReference type="PANTHER" id="PTHR43861">
    <property type="entry name" value="TRANS-ACONITATE 2-METHYLTRANSFERASE-RELATED"/>
    <property type="match status" value="1"/>
</dbReference>
<accession>A0A5S5MDL6</accession>
<dbReference type="AlphaFoldDB" id="A0A5S5MDL6"/>
<evidence type="ECO:0000259" key="2">
    <source>
        <dbReference type="Pfam" id="PF13649"/>
    </source>
</evidence>
<dbReference type="Pfam" id="PF13649">
    <property type="entry name" value="Methyltransf_25"/>
    <property type="match status" value="1"/>
</dbReference>
<comment type="caution">
    <text evidence="3">The sequence shown here is derived from an EMBL/GenBank/DDBJ whole genome shotgun (WGS) entry which is preliminary data.</text>
</comment>
<proteinExistence type="predicted"/>
<feature type="domain" description="Methyltransferase" evidence="2">
    <location>
        <begin position="35"/>
        <end position="135"/>
    </location>
</feature>
<evidence type="ECO:0000313" key="3">
    <source>
        <dbReference type="EMBL" id="TYT73836.1"/>
    </source>
</evidence>
<dbReference type="EMBL" id="VDMB01000019">
    <property type="protein sequence ID" value="TYT73836.1"/>
    <property type="molecule type" value="Genomic_DNA"/>
</dbReference>
<dbReference type="SUPFAM" id="SSF53335">
    <property type="entry name" value="S-adenosyl-L-methionine-dependent methyltransferases"/>
    <property type="match status" value="1"/>
</dbReference>
<dbReference type="InterPro" id="IPR029063">
    <property type="entry name" value="SAM-dependent_MTases_sf"/>
</dbReference>
<gene>
    <name evidence="3" type="ORF">FIM25_12930</name>
</gene>
<dbReference type="InterPro" id="IPR041698">
    <property type="entry name" value="Methyltransf_25"/>
</dbReference>
<dbReference type="Gene3D" id="3.40.50.150">
    <property type="entry name" value="Vaccinia Virus protein VP39"/>
    <property type="match status" value="1"/>
</dbReference>
<dbReference type="GO" id="GO:0032259">
    <property type="term" value="P:methylation"/>
    <property type="evidence" value="ECO:0007669"/>
    <property type="project" value="UniProtKB-KW"/>
</dbReference>
<dbReference type="Proteomes" id="UP000321899">
    <property type="component" value="Unassembled WGS sequence"/>
</dbReference>
<keyword evidence="4" id="KW-1185">Reference proteome</keyword>
<keyword evidence="1 3" id="KW-0808">Transferase</keyword>
<dbReference type="CDD" id="cd02440">
    <property type="entry name" value="AdoMet_MTases"/>
    <property type="match status" value="1"/>
</dbReference>
<reference evidence="3 4" key="1">
    <citation type="submission" date="2019-06" db="EMBL/GenBank/DDBJ databases">
        <title>Desulfobotulus mexicanus sp. nov., a novel sulfate-reducing bacterium isolated from the sediment of an alkaline crater lake in Mexico.</title>
        <authorList>
            <person name="Hirschler-Rea A."/>
        </authorList>
    </citation>
    <scope>NUCLEOTIDE SEQUENCE [LARGE SCALE GENOMIC DNA]</scope>
    <source>
        <strain evidence="3 4">PAR22N</strain>
    </source>
</reference>
<sequence length="193" mass="20850">MTMNEEPIAAGKSSFSLLDRQRLKDALGPLEGLVILDAACGSGNYTLALARWTGLHSRIYAVDLWEKGVFDLRKRIEDAGLTNIQALVADLSQGTTLAPESVDLCLAATVLHDLAVEGNAEGMLEALARTLKPGGRLAVVEFEKVSGPPGPPEEIRLSPEELTEMVRPFGFTLQETRSVGELLYLAVFSRQAD</sequence>
<protein>
    <submittedName>
        <fullName evidence="3">Class I SAM-dependent methyltransferase</fullName>
    </submittedName>
</protein>
<dbReference type="OrthoDB" id="5405545at2"/>
<evidence type="ECO:0000256" key="1">
    <source>
        <dbReference type="ARBA" id="ARBA00022679"/>
    </source>
</evidence>
<dbReference type="GO" id="GO:0008168">
    <property type="term" value="F:methyltransferase activity"/>
    <property type="evidence" value="ECO:0007669"/>
    <property type="project" value="UniProtKB-KW"/>
</dbReference>
<name>A0A5S5MDL6_9BACT</name>